<dbReference type="InterPro" id="IPR018247">
    <property type="entry name" value="EF_Hand_1_Ca_BS"/>
</dbReference>
<comment type="caution">
    <text evidence="4">The sequence shown here is derived from an EMBL/GenBank/DDBJ whole genome shotgun (WGS) entry which is preliminary data.</text>
</comment>
<keyword evidence="5" id="KW-1185">Reference proteome</keyword>
<dbReference type="RefSeq" id="WP_137309964.1">
    <property type="nucleotide sequence ID" value="NZ_SZNQ01000001.1"/>
</dbReference>
<reference evidence="4 5" key="1">
    <citation type="submission" date="2019-04" db="EMBL/GenBank/DDBJ databases">
        <title>Streptomyces lasaliensis sp. nov., an Actinomycete isolated from soil which produces the polyether antibiotic lasalocid.</title>
        <authorList>
            <person name="Erwin G."/>
            <person name="Haber C."/>
        </authorList>
    </citation>
    <scope>NUCLEOTIDE SEQUENCE [LARGE SCALE GENOMIC DNA]</scope>
    <source>
        <strain evidence="4 5">X-537</strain>
    </source>
</reference>
<evidence type="ECO:0000313" key="5">
    <source>
        <dbReference type="Proteomes" id="UP000305929"/>
    </source>
</evidence>
<dbReference type="OrthoDB" id="491589at2"/>
<dbReference type="AlphaFoldDB" id="A0A4U5WR43"/>
<dbReference type="Gene3D" id="3.40.50.1460">
    <property type="match status" value="1"/>
</dbReference>
<keyword evidence="2" id="KW-1133">Transmembrane helix</keyword>
<protein>
    <submittedName>
        <fullName evidence="4">Caspase family protein</fullName>
    </submittedName>
</protein>
<evidence type="ECO:0000313" key="4">
    <source>
        <dbReference type="EMBL" id="TKT04132.1"/>
    </source>
</evidence>
<dbReference type="InterPro" id="IPR029030">
    <property type="entry name" value="Caspase-like_dom_sf"/>
</dbReference>
<dbReference type="Proteomes" id="UP000305929">
    <property type="component" value="Unassembled WGS sequence"/>
</dbReference>
<feature type="transmembrane region" description="Helical" evidence="2">
    <location>
        <begin position="639"/>
        <end position="661"/>
    </location>
</feature>
<dbReference type="GO" id="GO:0004197">
    <property type="term" value="F:cysteine-type endopeptidase activity"/>
    <property type="evidence" value="ECO:0007669"/>
    <property type="project" value="InterPro"/>
</dbReference>
<keyword evidence="2" id="KW-0472">Membrane</keyword>
<evidence type="ECO:0000259" key="3">
    <source>
        <dbReference type="Pfam" id="PF00656"/>
    </source>
</evidence>
<dbReference type="NCBIfam" id="NF047832">
    <property type="entry name" value="caspase_w_EACC1"/>
    <property type="match status" value="1"/>
</dbReference>
<feature type="transmembrane region" description="Helical" evidence="2">
    <location>
        <begin position="593"/>
        <end position="618"/>
    </location>
</feature>
<dbReference type="InterPro" id="IPR011600">
    <property type="entry name" value="Pept_C14_caspase"/>
</dbReference>
<evidence type="ECO:0000256" key="1">
    <source>
        <dbReference type="SAM" id="MobiDB-lite"/>
    </source>
</evidence>
<organism evidence="4 5">
    <name type="scientific">Streptomyces lasalocidi</name>
    <name type="common">Streptomyces lasaliensis</name>
    <dbReference type="NCBI Taxonomy" id="324833"/>
    <lineage>
        <taxon>Bacteria</taxon>
        <taxon>Bacillati</taxon>
        <taxon>Actinomycetota</taxon>
        <taxon>Actinomycetes</taxon>
        <taxon>Kitasatosporales</taxon>
        <taxon>Streptomycetaceae</taxon>
        <taxon>Streptomyces</taxon>
    </lineage>
</organism>
<sequence length="665" mass="70909">MSGSRHALIIANADYDDPGLKELASPASDASALAQVLGDPQIGDFEVEVVADEPSHVILRRIEGFFTDRRRDDTLVLHFSCHGLKSESGELYLAARDTEPRYLDATAVPSYFVRRCMSRTRAGSTVLFLDCCYGGAFSKGSAAVRAAGDANVLDNFTAEKPPRGRGWAVITASTAMQYAMEGGRLAEGAGPPPSVFTHAVVEGLQTGDADLDADGEVSLDDLYDYLYEQVREQNPNQTPSKTVEMQGGLQLAHSRHRRIRVEPADIRPEMRSAVQSRNTFTRLGAVRALRDQLADDRLPVAEGARRALEEMARGDVEDVARDAEEALAAVRLRPSATRLDFGRVERDSVVPHRTVTLEGVPLARCCLAHATAPWLRVAQDDDALDVGVDPATVGHLSGDIVLKGVADDAVVTVEVDVRVPDRPPAPASPGPADTGAGTVPDGRAPDAPTAVTAAPPVVPPPSDRVVIRPQEPPGEPPPVITHDPEQDAPPVTVPRPPPSPPPFVPRQEQATVLTDRPPRTTERPSGSHRYAPPAVRPTRARGGPVAAVAALGCAGASVVLCVLAAVRGRQALLGDRHDRNQQDIDYWVHHTGAFTFLVACLSTAVAALVLAGLARYVVDARRTRYTDGARSATQTLVSTARLFAVPVLVLAGLAGLAYLVAGQHW</sequence>
<name>A0A4U5WR43_STRLS</name>
<keyword evidence="2" id="KW-0812">Transmembrane</keyword>
<dbReference type="Pfam" id="PF00656">
    <property type="entry name" value="Peptidase_C14"/>
    <property type="match status" value="1"/>
</dbReference>
<feature type="compositionally biased region" description="Pro residues" evidence="1">
    <location>
        <begin position="491"/>
        <end position="504"/>
    </location>
</feature>
<feature type="transmembrane region" description="Helical" evidence="2">
    <location>
        <begin position="545"/>
        <end position="566"/>
    </location>
</feature>
<feature type="compositionally biased region" description="Low complexity" evidence="1">
    <location>
        <begin position="445"/>
        <end position="455"/>
    </location>
</feature>
<dbReference type="EMBL" id="SZNQ01000001">
    <property type="protein sequence ID" value="TKT04132.1"/>
    <property type="molecule type" value="Genomic_DNA"/>
</dbReference>
<feature type="compositionally biased region" description="Pro residues" evidence="1">
    <location>
        <begin position="470"/>
        <end position="479"/>
    </location>
</feature>
<dbReference type="SUPFAM" id="SSF52129">
    <property type="entry name" value="Caspase-like"/>
    <property type="match status" value="1"/>
</dbReference>
<feature type="domain" description="Peptidase C14 caspase" evidence="3">
    <location>
        <begin position="5"/>
        <end position="240"/>
    </location>
</feature>
<gene>
    <name evidence="4" type="ORF">E4U91_31555</name>
</gene>
<proteinExistence type="predicted"/>
<accession>A0A4U5WR43</accession>
<dbReference type="GO" id="GO:0006508">
    <property type="term" value="P:proteolysis"/>
    <property type="evidence" value="ECO:0007669"/>
    <property type="project" value="InterPro"/>
</dbReference>
<dbReference type="PROSITE" id="PS00018">
    <property type="entry name" value="EF_HAND_1"/>
    <property type="match status" value="1"/>
</dbReference>
<feature type="region of interest" description="Disordered" evidence="1">
    <location>
        <begin position="417"/>
        <end position="539"/>
    </location>
</feature>
<evidence type="ECO:0000256" key="2">
    <source>
        <dbReference type="SAM" id="Phobius"/>
    </source>
</evidence>